<feature type="domain" description="USP" evidence="6">
    <location>
        <begin position="2204"/>
        <end position="2695"/>
    </location>
</feature>
<dbReference type="OMA" id="SENWCHI"/>
<dbReference type="OrthoDB" id="303263at2759"/>
<feature type="compositionally biased region" description="Low complexity" evidence="5">
    <location>
        <begin position="567"/>
        <end position="593"/>
    </location>
</feature>
<evidence type="ECO:0000256" key="4">
    <source>
        <dbReference type="SAM" id="Coils"/>
    </source>
</evidence>
<feature type="compositionally biased region" description="Low complexity" evidence="5">
    <location>
        <begin position="881"/>
        <end position="894"/>
    </location>
</feature>
<feature type="compositionally biased region" description="Low complexity" evidence="5">
    <location>
        <begin position="1665"/>
        <end position="1678"/>
    </location>
</feature>
<feature type="region of interest" description="Disordered" evidence="5">
    <location>
        <begin position="2565"/>
        <end position="2596"/>
    </location>
</feature>
<feature type="region of interest" description="Disordered" evidence="5">
    <location>
        <begin position="1779"/>
        <end position="1816"/>
    </location>
</feature>
<dbReference type="InterPro" id="IPR050164">
    <property type="entry name" value="Peptidase_C19"/>
</dbReference>
<dbReference type="InterPro" id="IPR028889">
    <property type="entry name" value="USP"/>
</dbReference>
<evidence type="ECO:0000313" key="8">
    <source>
        <dbReference type="Proteomes" id="UP000039865"/>
    </source>
</evidence>
<dbReference type="PROSITE" id="PS00973">
    <property type="entry name" value="USP_2"/>
    <property type="match status" value="1"/>
</dbReference>
<proteinExistence type="predicted"/>
<dbReference type="Pfam" id="PF12030">
    <property type="entry name" value="DUF3517"/>
    <property type="match status" value="1"/>
</dbReference>
<dbReference type="Pfam" id="PF00443">
    <property type="entry name" value="UCH"/>
    <property type="match status" value="1"/>
</dbReference>
<keyword evidence="8" id="KW-1185">Reference proteome</keyword>
<feature type="region of interest" description="Disordered" evidence="5">
    <location>
        <begin position="2440"/>
        <end position="2536"/>
    </location>
</feature>
<feature type="compositionally biased region" description="Basic and acidic residues" evidence="5">
    <location>
        <begin position="2495"/>
        <end position="2513"/>
    </location>
</feature>
<dbReference type="InParanoid" id="A0A078AXW2"/>
<dbReference type="Gene3D" id="3.90.70.10">
    <property type="entry name" value="Cysteine proteinases"/>
    <property type="match status" value="1"/>
</dbReference>
<dbReference type="InterPro" id="IPR001394">
    <property type="entry name" value="Peptidase_C19_UCH"/>
</dbReference>
<feature type="compositionally biased region" description="Polar residues" evidence="5">
    <location>
        <begin position="856"/>
        <end position="866"/>
    </location>
</feature>
<accession>A0A078AXW2</accession>
<gene>
    <name evidence="7" type="primary">Contig16008.g17065</name>
    <name evidence="7" type="ORF">STYLEM_14715</name>
</gene>
<reference evidence="7 8" key="1">
    <citation type="submission" date="2014-06" db="EMBL/GenBank/DDBJ databases">
        <authorList>
            <person name="Swart Estienne"/>
        </authorList>
    </citation>
    <scope>NUCLEOTIDE SEQUENCE [LARGE SCALE GENOMIC DNA]</scope>
    <source>
        <strain evidence="7 8">130c</strain>
    </source>
</reference>
<dbReference type="EMBL" id="CCKQ01013918">
    <property type="protein sequence ID" value="CDW85633.1"/>
    <property type="molecule type" value="Genomic_DNA"/>
</dbReference>
<keyword evidence="2" id="KW-0833">Ubl conjugation pathway</keyword>
<evidence type="ECO:0000259" key="6">
    <source>
        <dbReference type="PROSITE" id="PS50235"/>
    </source>
</evidence>
<dbReference type="InterPro" id="IPR021905">
    <property type="entry name" value="DUF3517"/>
</dbReference>
<keyword evidence="3 7" id="KW-0378">Hydrolase</keyword>
<feature type="compositionally biased region" description="Polar residues" evidence="5">
    <location>
        <begin position="2450"/>
        <end position="2460"/>
    </location>
</feature>
<evidence type="ECO:0000256" key="3">
    <source>
        <dbReference type="ARBA" id="ARBA00022801"/>
    </source>
</evidence>
<feature type="compositionally biased region" description="Acidic residues" evidence="5">
    <location>
        <begin position="2514"/>
        <end position="2527"/>
    </location>
</feature>
<feature type="coiled-coil region" evidence="4">
    <location>
        <begin position="21"/>
        <end position="48"/>
    </location>
</feature>
<dbReference type="PROSITE" id="PS50235">
    <property type="entry name" value="USP_3"/>
    <property type="match status" value="1"/>
</dbReference>
<feature type="compositionally biased region" description="Acidic residues" evidence="5">
    <location>
        <begin position="2485"/>
        <end position="2494"/>
    </location>
</feature>
<dbReference type="GO" id="GO:0005829">
    <property type="term" value="C:cytosol"/>
    <property type="evidence" value="ECO:0007669"/>
    <property type="project" value="TreeGrafter"/>
</dbReference>
<dbReference type="FunFam" id="3.90.70.10:FF:000022">
    <property type="entry name" value="Ubiquitin carboxyl-terminal hydrolase 24"/>
    <property type="match status" value="1"/>
</dbReference>
<dbReference type="Pfam" id="PF25010">
    <property type="entry name" value="ARM_UBP24_USP9X-Y"/>
    <property type="match status" value="2"/>
</dbReference>
<evidence type="ECO:0000256" key="2">
    <source>
        <dbReference type="ARBA" id="ARBA00022786"/>
    </source>
</evidence>
<protein>
    <submittedName>
        <fullName evidence="7">Ubiquitin carboxyl-terminal hydrolase family protein</fullName>
    </submittedName>
</protein>
<feature type="region of interest" description="Disordered" evidence="5">
    <location>
        <begin position="463"/>
        <end position="648"/>
    </location>
</feature>
<dbReference type="InterPro" id="IPR038765">
    <property type="entry name" value="Papain-like_cys_pep_sf"/>
</dbReference>
<feature type="compositionally biased region" description="Basic and acidic residues" evidence="5">
    <location>
        <begin position="2461"/>
        <end position="2478"/>
    </location>
</feature>
<dbReference type="InterPro" id="IPR056850">
    <property type="entry name" value="ARM_UBP34_24_USP9X_Y"/>
</dbReference>
<dbReference type="SUPFAM" id="SSF54001">
    <property type="entry name" value="Cysteine proteinases"/>
    <property type="match status" value="1"/>
</dbReference>
<feature type="compositionally biased region" description="Polar residues" evidence="5">
    <location>
        <begin position="465"/>
        <end position="487"/>
    </location>
</feature>
<organism evidence="7 8">
    <name type="scientific">Stylonychia lemnae</name>
    <name type="common">Ciliate</name>
    <dbReference type="NCBI Taxonomy" id="5949"/>
    <lineage>
        <taxon>Eukaryota</taxon>
        <taxon>Sar</taxon>
        <taxon>Alveolata</taxon>
        <taxon>Ciliophora</taxon>
        <taxon>Intramacronucleata</taxon>
        <taxon>Spirotrichea</taxon>
        <taxon>Stichotrichia</taxon>
        <taxon>Sporadotrichida</taxon>
        <taxon>Oxytrichidae</taxon>
        <taxon>Stylonychinae</taxon>
        <taxon>Stylonychia</taxon>
    </lineage>
</organism>
<name>A0A078AXW2_STYLE</name>
<keyword evidence="1" id="KW-0645">Protease</keyword>
<feature type="compositionally biased region" description="Basic and acidic residues" evidence="5">
    <location>
        <begin position="513"/>
        <end position="523"/>
    </location>
</feature>
<dbReference type="GO" id="GO:0004843">
    <property type="term" value="F:cysteine-type deubiquitinase activity"/>
    <property type="evidence" value="ECO:0007669"/>
    <property type="project" value="InterPro"/>
</dbReference>
<feature type="compositionally biased region" description="Polar residues" evidence="5">
    <location>
        <begin position="594"/>
        <end position="612"/>
    </location>
</feature>
<dbReference type="PANTHER" id="PTHR24006:SF827">
    <property type="entry name" value="UBIQUITIN CARBOXYL-TERMINAL HYDROLASE 34"/>
    <property type="match status" value="1"/>
</dbReference>
<dbReference type="GO" id="GO:0005634">
    <property type="term" value="C:nucleus"/>
    <property type="evidence" value="ECO:0007669"/>
    <property type="project" value="TreeGrafter"/>
</dbReference>
<keyword evidence="4" id="KW-0175">Coiled coil</keyword>
<feature type="region of interest" description="Disordered" evidence="5">
    <location>
        <begin position="1655"/>
        <end position="1685"/>
    </location>
</feature>
<feature type="compositionally biased region" description="Polar residues" evidence="5">
    <location>
        <begin position="895"/>
        <end position="925"/>
    </location>
</feature>
<feature type="compositionally biased region" description="Basic and acidic residues" evidence="5">
    <location>
        <begin position="625"/>
        <end position="646"/>
    </location>
</feature>
<evidence type="ECO:0000256" key="1">
    <source>
        <dbReference type="ARBA" id="ARBA00022670"/>
    </source>
</evidence>
<feature type="coiled-coil region" evidence="4">
    <location>
        <begin position="1471"/>
        <end position="1508"/>
    </location>
</feature>
<evidence type="ECO:0000256" key="5">
    <source>
        <dbReference type="SAM" id="MobiDB-lite"/>
    </source>
</evidence>
<dbReference type="Proteomes" id="UP000039865">
    <property type="component" value="Unassembled WGS sequence"/>
</dbReference>
<dbReference type="GO" id="GO:0016579">
    <property type="term" value="P:protein deubiquitination"/>
    <property type="evidence" value="ECO:0007669"/>
    <property type="project" value="InterPro"/>
</dbReference>
<sequence length="3365" mass="392306">MLPQVEVKITTDSSGIERVAVQSQEKNYKQIQQTYESYEQTLKQGKNHTYSFKLQKKITNIYHNAESNLQIQVTQFVNVWLKYRGNENDLVTRLVGIQKDLEILEMIFDDNLDYYNYRFSKNTSEIEESLNRIQEQMLNQEIDLNHQVQLDFEVAYVKRQSCTSYYYVHNINMFSKYGGFQQILKLCQPYEKSENQKQRPQMKIFAITLNILTSMRQNFREQFWLSFAPQIRDLSYDFIINRSTYEDLRTATKKDLQYFINQIESMLDSINLKIKERVENVFQYSENMELNIALKCLQMPVLEKKLIGHTILINKIFQVKNQQAPSTGTQANGMNLNLNQRWLTPEKLIEWMDEQKIFDLVFGDSLHSEVIKKSYSLLQFLYQNNRIRQKELDKMWDCATKKHEAYKVAIMKAFAFLATKASLQDLQYIFNKLRSIQLNEIDKFSLGLIKSIAKKLAGEEDKSFLPQNTAQGRSSGLGRSNSFSKGQGSKLDDMRMNHSQPRTTQDDCMINIGKKDSDKKKNNQDAILDGWPKDDMSSQMITQGKSKQKKTRSLSGDDDGGKKVEIFQNLKNFNDNSNFNRNKNYNSQSNNNNATTIQRQSNRGSPGTQNQERIPELEVNPLEVPPDKEDKKTADEEGSFGERDDIAQNEANDVLEDIFDYNNNRDFQLRQNQAENNNRMQSDQQEEKGDQIITSNQEQIRINVRLMITDQSLGIDNQEKRDLAHQVLEYIWRLCLEETIIDNHVSLQIHKMSIDCFVEVISQNYPKALLPYIGKCIACLHHNYSVMSVQTLMHRLIQKISFPLDGKKLVPKNRQELLLHLDEELNIANVCLSSYIEFKRVSLSLIFDQLGSQEQEQENLETQSSLDNDDEKSSMQSAQKNNNNTNNNSNQQNNIHIQDFSNPPQENIQLQGFDDTNTHQSSGSLFISPRGKIEEEFKMPQTQKTQSYQNDAIFTGGQSFSRQHDFSSMAADQNEDWFTKNQNQQMNIGQTGSQTVGNRHFSTQQKKNTQINNQLRNDNQIQQQNMIQQQNPSLRDNRDSNEIQQNQAPQTSMNNSNRDFLNTLITNEVYKYSYYQDMQHRLDFLKFYIGSCPQILKPQQIQIVWECLVINAFYEKERDQFFNWCTQILKSAQSLTSYKDLDTLGSSSIFNDDCLEMLFFDTLLKLDFRYITETMYECFERFMIYINEQYGQIITNSAFESAFEVFETKLIGVEALWEITLCARSNRVYEKSAEFLHKLYKKMSPTLVERLNEIKEDLLQICMDQIKTGLNEIRNEVGNDIYDIPIYQFSQSLEDPKNRIARSISQLCKFIDEFEGLRERGAKSSLASQDKDMNVICNNQINSSQGPKKIFLTVPLSTKIGEIRDQVANAIFPKRTSKEICLTFKGKDQNEDLKTLKDLGVKADDQQATFFVTLRNQYELDAQERIDDYFSQDMVDSLVQQLRDFGLDLPQPVMQLAVKKCNLQLDDALLMLTEEDKVNDLQEELRKQEQLNNQIVILEENKEEGDVQKEDAKLNLILSNRTEYFELLFDLLNLGINEITNASWNLLIQIPVNKQLMSNIRNLSIVQQGYSENWCHIIDSSNVYKMLYSLQIVNSFISVNNEKLSEAEIQERYEWRERFLDLGGFDHLYSILITMDLDDLFGDASNLFQQRQMVSGSTSKKKQKGQQQKQKQSQTEQSNQEKKQMQMIQNNSAKCLGYLISIIKIFIQAALLTADEEKLLTLIVQSSTSPFRKPKTIKSALSSVPPNKFNQILFNAGSGSAAGSVKDFSINDGLSRDNSSVNTPKFHSNHSSNNTTPQCNTPIEPQNEKNPQINKSVDTNKFDIYSQQTFTKPNNDNQLYIQVDDFPRLVDQMSNGIAKNLLEKVINFNDLISKLLYLIHKSTQFSDSNEASSLVQNCLDLLLPCVVWKPNQLLKEIYEFHHLESLLIRTLMYSSNEQVRKSLERTFKIICSEKIIQGQSKNQESQSSGEQLDVESPKIYILRILLNNMPEINQKSDSCEEYFNLLTQLISQCKHNFIINPKNESNSYQDQNKLKQQIILDGKNFSSNALLEWCINQLKIRPTYEDKYSNYTDKILAGYLQLTQSVLEIDASLKNLTTNEDDGFNLVKTIFDFLFLLPSEEDQQIKHHKSDSISANDYPKCKRKFTRKKAFNLLLTLCHQCKPNYVQLLEELYKFHAQIQKSQQVVNLQDIDLDQGMRSAAGYVGLMNFAATCYMNSLIQQLFMIPDLRKGVLKSQIQDENLEQNVLHQLKLIFANLQESEKQYYAPHGFTKAFQFYGEPVNVRVQQDTHEFYNILCENIEESFKGTSSNNLLKETIGGVIGNETKSLESEYPYIGEREENFFAISLDIKNKKNLAEALDLYIKPDYLEGDNKYLCEKHNVKVNAQRRSYLKKLSNTVIINLKRFEFDYNTMMRQKVNDYCEFPTRINFKPWTKEGIKEREKELAKSQKNKAQSDNGNQQFDKEEIVLDQEEEKKNEIEPNAAGEDIDDEDMNYDEDHSESGESEEEEKKGGEALDEGMESNEDDIDQNVNTGTYFDGGMEDIIDIAPDEEESQSNKLLLQQTNQNVKTNSQRKNKAISNKNSAQRQKRKRQQSKDDSYYEYELVGVLVHSGSAEGGHYYSFIRERGGNNRWLEFDDKNVREFDIKKLEVECFGGNHDQRASIQHQGGFIDDFNPADGKFFERSRNAYLLFYQRVQPTNNDEQNNQIIPGNINQPMRLINDIEEPIYKRIWEENGAFLKLKVFFDQEYFQFIREYVNIYNFDNVLYFSRDHSQSYKINKLKELYQQYQIEGEEITFDYKSQQRQIIQDFKQSDDCNIFADLDKIKRDPGLYTLKLATIISQDIITKVKDVQNFVQWMQLINHLFERHEVACVWFIKYMTENRKILEELLLENQQFEFDECCDFDVDVSSIKSRQLDKQLFSRASVIRFMDLLFNQLLDPVRVHWRRFDEYFQVISHFAQNGFSETKYLIEQKAIGKLIEFMMNNNHPFTSQIKFKMGDRGQEPDFQLVLEILGLLIRSCFTQGIQNVSEYSLISRFQNHQQHIPYPQEEAKYIFTNFFFNCRFLNKLSTINQGMVAIIEHLSWGDLDSSRFFINEITEYLRMVAFRANDEPQNLLEYLQKVLLLKDEFQEQRVRMALKFDGFSANQSMYGFIMQHQYDYPLFVITIIKFFGQLSLLDEVVLKILKAHSESYKDWVISFITQPIKGGRGYQDEQFNYRRQQDQSEIQRAVRIEPLMIIIQYQAIFDDLNAFNVQVQKELQELQATDSVQVNRQLINDSFDFGENKINYEFQDSDNQPAGGRNSVDPLNKAFDGKDDGIFNNDFDEVNINDEDDIMAQDLAFADPDGFQDQVKGSDFAKFLEDDDQN</sequence>
<dbReference type="PANTHER" id="PTHR24006">
    <property type="entry name" value="UBIQUITIN CARBOXYL-TERMINAL HYDROLASE"/>
    <property type="match status" value="1"/>
</dbReference>
<feature type="region of interest" description="Disordered" evidence="5">
    <location>
        <begin position="856"/>
        <end position="930"/>
    </location>
</feature>
<evidence type="ECO:0000313" key="7">
    <source>
        <dbReference type="EMBL" id="CDW85633.1"/>
    </source>
</evidence>
<dbReference type="InterPro" id="IPR018200">
    <property type="entry name" value="USP_CS"/>
</dbReference>
<dbReference type="PROSITE" id="PS00972">
    <property type="entry name" value="USP_1"/>
    <property type="match status" value="1"/>
</dbReference>
<dbReference type="GO" id="GO:0006508">
    <property type="term" value="P:proteolysis"/>
    <property type="evidence" value="ECO:0007669"/>
    <property type="project" value="UniProtKB-KW"/>
</dbReference>